<dbReference type="EMBL" id="BAABME010010977">
    <property type="protein sequence ID" value="GAA0183055.1"/>
    <property type="molecule type" value="Genomic_DNA"/>
</dbReference>
<dbReference type="CDD" id="cd09272">
    <property type="entry name" value="RNase_HI_RT_Ty1"/>
    <property type="match status" value="1"/>
</dbReference>
<organism evidence="1 2">
    <name type="scientific">Lithospermum erythrorhizon</name>
    <name type="common">Purple gromwell</name>
    <name type="synonym">Lithospermum officinale var. erythrorhizon</name>
    <dbReference type="NCBI Taxonomy" id="34254"/>
    <lineage>
        <taxon>Eukaryota</taxon>
        <taxon>Viridiplantae</taxon>
        <taxon>Streptophyta</taxon>
        <taxon>Embryophyta</taxon>
        <taxon>Tracheophyta</taxon>
        <taxon>Spermatophyta</taxon>
        <taxon>Magnoliopsida</taxon>
        <taxon>eudicotyledons</taxon>
        <taxon>Gunneridae</taxon>
        <taxon>Pentapetalae</taxon>
        <taxon>asterids</taxon>
        <taxon>lamiids</taxon>
        <taxon>Boraginales</taxon>
        <taxon>Boraginaceae</taxon>
        <taxon>Boraginoideae</taxon>
        <taxon>Lithospermeae</taxon>
        <taxon>Lithospermum</taxon>
    </lineage>
</organism>
<keyword evidence="1" id="KW-0675">Receptor</keyword>
<dbReference type="PANTHER" id="PTHR11439:SF487">
    <property type="entry name" value="RNA-DIRECTED DNA POLYMERASE"/>
    <property type="match status" value="1"/>
</dbReference>
<sequence>MSQNIQNGSCRAKGIRPCPGRGFFRGHLSVATGPFAGLSDTQCCPLTRRSVSGWMVYLGDSLISWKSKKQVTVARSSAEAEYRSMTAVTCELVWLKGLLRSLGIHHPRPMQFRCDSQSALYLPQNTVFHERAKHIEVDCHFLWDAIVQGVIPTSHVSTSEQLADIFTNKTLGKRQFDYLLRKLGIYNPHAPT</sequence>
<dbReference type="Proteomes" id="UP001454036">
    <property type="component" value="Unassembled WGS sequence"/>
</dbReference>
<evidence type="ECO:0000313" key="2">
    <source>
        <dbReference type="Proteomes" id="UP001454036"/>
    </source>
</evidence>
<keyword evidence="2" id="KW-1185">Reference proteome</keyword>
<name>A0AAV3RQ82_LITER</name>
<proteinExistence type="predicted"/>
<evidence type="ECO:0000313" key="1">
    <source>
        <dbReference type="EMBL" id="GAA0183055.1"/>
    </source>
</evidence>
<keyword evidence="1" id="KW-0472">Membrane</keyword>
<comment type="caution">
    <text evidence="1">The sequence shown here is derived from an EMBL/GenBank/DDBJ whole genome shotgun (WGS) entry which is preliminary data.</text>
</comment>
<accession>A0AAV3RQ82</accession>
<dbReference type="PANTHER" id="PTHR11439">
    <property type="entry name" value="GAG-POL-RELATED RETROTRANSPOSON"/>
    <property type="match status" value="1"/>
</dbReference>
<dbReference type="AlphaFoldDB" id="A0AAV3RQ82"/>
<reference evidence="1 2" key="1">
    <citation type="submission" date="2024-01" db="EMBL/GenBank/DDBJ databases">
        <title>The complete chloroplast genome sequence of Lithospermum erythrorhizon: insights into the phylogenetic relationship among Boraginaceae species and the maternal lineages of purple gromwells.</title>
        <authorList>
            <person name="Okada T."/>
            <person name="Watanabe K."/>
        </authorList>
    </citation>
    <scope>NUCLEOTIDE SEQUENCE [LARGE SCALE GENOMIC DNA]</scope>
</reference>
<keyword evidence="1" id="KW-0812">Transmembrane</keyword>
<gene>
    <name evidence="1" type="ORF">LIER_30537</name>
</gene>
<protein>
    <submittedName>
        <fullName evidence="1">Transmembrane signal receptor</fullName>
    </submittedName>
</protein>